<dbReference type="PANTHER" id="PTHR39142">
    <property type="entry name" value="MID1P"/>
    <property type="match status" value="1"/>
</dbReference>
<feature type="region of interest" description="Disordered" evidence="1">
    <location>
        <begin position="139"/>
        <end position="171"/>
    </location>
</feature>
<dbReference type="GO" id="GO:0005262">
    <property type="term" value="F:calcium channel activity"/>
    <property type="evidence" value="ECO:0007669"/>
    <property type="project" value="InterPro"/>
</dbReference>
<accession>A0A1V8SI10</accession>
<protein>
    <recommendedName>
        <fullName evidence="5">FZ domain-containing protein</fullName>
    </recommendedName>
</protein>
<sequence length="783" mass="84416">MLLCKCPQLTPLQARFVASFTALCLLGLVFWSLSNPHFAYAAEIELGKGWEGGADHNWHRIGQDIAEGSGDDEDSDREELVVLDAEAVIGARQEQLSAIAGNNQANNLNVVAGQTTVWRYPKELLQAQHVDVGVGLPSALDEGNEGMEARHRELPRRGLEDDDTASLQPRQTGSGATVFISVNTCLQPSYNGTGTQTAGPPQLTLYVSTASDNEAPGPGASDTKQDIVPLDEGFANLTLSTSDDLYMAIYAPALSSDFTGGWNYDIAVSIDDYYHQANETDPYLYLVDTDTNAALLVTDNLTQADTGSALYDKWTSLPPPFVMFASSAQNTKTMGLSKSFCGMQNNAQIEAQQSDPNATSSHVEMGMITRGLGDKPKQQFYVTSLNGSSTYYGTLAIKGNSTASGTGIVGGGGKVWQPMNWTTKADGNCRLVFNLDFCDKVAYAVPANYETYPDWPNLRALYDSQASNLYNNFTYSLQQTACDTTSDAQYSLARNCSDCEAAYKEWLCAVSIPRCDDWSSEKSYLQKRNMAQAFTNGTSLPSSLLNSNYTPMLGAPTLQGSTAFQQTYLSSFATNQSRNPTIDAQIKPGPYKELLPCEDLCYSLVQSCPAALGFGCPRKGRGLEAGYGVRDVNGELSCSYLGAVYYLNDARAMSGSAWVAGLVALGAMAALLIGTLTPRASSPSQQPPSTPQPEQPYRGFPSRAAYLSALQAWAESKKYLEASSAAGKELKGFYGEVTMAEIAGRPRVKLEGLGLRKKWRERKERGKDGAGGVVGGERRATVV</sequence>
<dbReference type="STRING" id="1507870.A0A1V8SI10"/>
<evidence type="ECO:0000313" key="3">
    <source>
        <dbReference type="EMBL" id="OQN98772.1"/>
    </source>
</evidence>
<keyword evidence="2" id="KW-1133">Transmembrane helix</keyword>
<proteinExistence type="predicted"/>
<dbReference type="InParanoid" id="A0A1V8SI10"/>
<dbReference type="Pfam" id="PF12929">
    <property type="entry name" value="Mid1"/>
    <property type="match status" value="1"/>
</dbReference>
<dbReference type="EMBL" id="NAJO01000044">
    <property type="protein sequence ID" value="OQN98772.1"/>
    <property type="molecule type" value="Genomic_DNA"/>
</dbReference>
<dbReference type="AlphaFoldDB" id="A0A1V8SI10"/>
<evidence type="ECO:0000256" key="1">
    <source>
        <dbReference type="SAM" id="MobiDB-lite"/>
    </source>
</evidence>
<dbReference type="PANTHER" id="PTHR39142:SF1">
    <property type="entry name" value="AEL197CP"/>
    <property type="match status" value="1"/>
</dbReference>
<dbReference type="Proteomes" id="UP000192596">
    <property type="component" value="Unassembled WGS sequence"/>
</dbReference>
<reference evidence="4" key="1">
    <citation type="submission" date="2017-03" db="EMBL/GenBank/DDBJ databases">
        <title>Genomes of endolithic fungi from Antarctica.</title>
        <authorList>
            <person name="Coleine C."/>
            <person name="Masonjones S."/>
            <person name="Stajich J.E."/>
        </authorList>
    </citation>
    <scope>NUCLEOTIDE SEQUENCE [LARGE SCALE GENOMIC DNA]</scope>
    <source>
        <strain evidence="4">CCFEE 5527</strain>
    </source>
</reference>
<dbReference type="FunCoup" id="A0A1V8SI10">
    <property type="interactions" value="74"/>
</dbReference>
<gene>
    <name evidence="3" type="ORF">B0A48_15438</name>
</gene>
<organism evidence="3 4">
    <name type="scientific">Cryoendolithus antarcticus</name>
    <dbReference type="NCBI Taxonomy" id="1507870"/>
    <lineage>
        <taxon>Eukaryota</taxon>
        <taxon>Fungi</taxon>
        <taxon>Dikarya</taxon>
        <taxon>Ascomycota</taxon>
        <taxon>Pezizomycotina</taxon>
        <taxon>Dothideomycetes</taxon>
        <taxon>Dothideomycetidae</taxon>
        <taxon>Cladosporiales</taxon>
        <taxon>Cladosporiaceae</taxon>
        <taxon>Cryoendolithus</taxon>
    </lineage>
</organism>
<keyword evidence="2" id="KW-0812">Transmembrane</keyword>
<keyword evidence="4" id="KW-1185">Reference proteome</keyword>
<dbReference type="OrthoDB" id="4199794at2759"/>
<dbReference type="InterPro" id="IPR024338">
    <property type="entry name" value="MID1/Yam8"/>
</dbReference>
<evidence type="ECO:0000256" key="2">
    <source>
        <dbReference type="SAM" id="Phobius"/>
    </source>
</evidence>
<feature type="region of interest" description="Disordered" evidence="1">
    <location>
        <begin position="762"/>
        <end position="783"/>
    </location>
</feature>
<comment type="caution">
    <text evidence="3">The sequence shown here is derived from an EMBL/GenBank/DDBJ whole genome shotgun (WGS) entry which is preliminary data.</text>
</comment>
<evidence type="ECO:0000313" key="4">
    <source>
        <dbReference type="Proteomes" id="UP000192596"/>
    </source>
</evidence>
<evidence type="ECO:0008006" key="5">
    <source>
        <dbReference type="Google" id="ProtNLM"/>
    </source>
</evidence>
<feature type="compositionally biased region" description="Pro residues" evidence="1">
    <location>
        <begin position="685"/>
        <end position="694"/>
    </location>
</feature>
<name>A0A1V8SI10_9PEZI</name>
<dbReference type="GO" id="GO:0098703">
    <property type="term" value="P:calcium ion import across plasma membrane"/>
    <property type="evidence" value="ECO:0007669"/>
    <property type="project" value="InterPro"/>
</dbReference>
<feature type="region of interest" description="Disordered" evidence="1">
    <location>
        <begin position="679"/>
        <end position="698"/>
    </location>
</feature>
<feature type="compositionally biased region" description="Basic and acidic residues" evidence="1">
    <location>
        <begin position="147"/>
        <end position="159"/>
    </location>
</feature>
<feature type="transmembrane region" description="Helical" evidence="2">
    <location>
        <begin position="12"/>
        <end position="33"/>
    </location>
</feature>
<keyword evidence="2" id="KW-0472">Membrane</keyword>